<evidence type="ECO:0000313" key="5">
    <source>
        <dbReference type="Proteomes" id="UP001501940"/>
    </source>
</evidence>
<dbReference type="GO" id="GO:0005886">
    <property type="term" value="C:plasma membrane"/>
    <property type="evidence" value="ECO:0007669"/>
    <property type="project" value="TreeGrafter"/>
</dbReference>
<dbReference type="GO" id="GO:0051056">
    <property type="term" value="P:regulation of small GTPase mediated signal transduction"/>
    <property type="evidence" value="ECO:0007669"/>
    <property type="project" value="InterPro"/>
</dbReference>
<evidence type="ECO:0000256" key="1">
    <source>
        <dbReference type="ARBA" id="ARBA00022468"/>
    </source>
</evidence>
<dbReference type="Proteomes" id="UP001501940">
    <property type="component" value="Chromosome 7"/>
</dbReference>
<dbReference type="Ensembl" id="ENSAOCT00000051254.1">
    <property type="protein sequence ID" value="ENSAOCP00000040892.1"/>
    <property type="gene ID" value="ENSAOCG00000017601.2"/>
</dbReference>
<dbReference type="Gene3D" id="6.10.140.210">
    <property type="match status" value="1"/>
</dbReference>
<reference evidence="4 5" key="1">
    <citation type="submission" date="2022-01" db="EMBL/GenBank/DDBJ databases">
        <title>A chromosome-scale genome assembly of the false clownfish, Amphiprion ocellaris.</title>
        <authorList>
            <person name="Ryu T."/>
        </authorList>
    </citation>
    <scope>NUCLEOTIDE SEQUENCE [LARGE SCALE GENOMIC DNA]</scope>
</reference>
<feature type="compositionally biased region" description="Basic and acidic residues" evidence="2">
    <location>
        <begin position="545"/>
        <end position="558"/>
    </location>
</feature>
<evidence type="ECO:0000259" key="3">
    <source>
        <dbReference type="PROSITE" id="PS50085"/>
    </source>
</evidence>
<evidence type="ECO:0000313" key="4">
    <source>
        <dbReference type="Ensembl" id="ENSAOCP00000040892.1"/>
    </source>
</evidence>
<keyword evidence="1" id="KW-0343">GTPase activation</keyword>
<dbReference type="SUPFAM" id="SSF111347">
    <property type="entry name" value="Rap/Ran-GAP"/>
    <property type="match status" value="1"/>
</dbReference>
<feature type="region of interest" description="Disordered" evidence="2">
    <location>
        <begin position="80"/>
        <end position="106"/>
    </location>
</feature>
<dbReference type="PANTHER" id="PTHR15711:SF17">
    <property type="entry name" value="RAP1 GTPASE-ACTIVATING PROTEIN 2"/>
    <property type="match status" value="1"/>
</dbReference>
<dbReference type="Gene3D" id="3.40.50.11210">
    <property type="entry name" value="Rap/Ran-GAP"/>
    <property type="match status" value="1"/>
</dbReference>
<feature type="region of interest" description="Disordered" evidence="2">
    <location>
        <begin position="452"/>
        <end position="655"/>
    </location>
</feature>
<feature type="compositionally biased region" description="Low complexity" evidence="2">
    <location>
        <begin position="589"/>
        <end position="613"/>
    </location>
</feature>
<keyword evidence="5" id="KW-1185">Reference proteome</keyword>
<name>A0AAQ5XJ68_AMPOC</name>
<feature type="domain" description="Rap-GAP" evidence="3">
    <location>
        <begin position="211"/>
        <end position="403"/>
    </location>
</feature>
<dbReference type="Pfam" id="PF02145">
    <property type="entry name" value="Rap_GAP"/>
    <property type="match status" value="1"/>
</dbReference>
<dbReference type="PANTHER" id="PTHR15711">
    <property type="entry name" value="RAP GTPASE-ACTIVATING PROTEIN"/>
    <property type="match status" value="1"/>
</dbReference>
<accession>A0AAQ5XJ68</accession>
<dbReference type="InterPro" id="IPR000331">
    <property type="entry name" value="Rap/Ran_GAP_dom"/>
</dbReference>
<reference evidence="4" key="3">
    <citation type="submission" date="2025-09" db="UniProtKB">
        <authorList>
            <consortium name="Ensembl"/>
        </authorList>
    </citation>
    <scope>IDENTIFICATION</scope>
</reference>
<feature type="compositionally biased region" description="Polar residues" evidence="2">
    <location>
        <begin position="478"/>
        <end position="489"/>
    </location>
</feature>
<evidence type="ECO:0000256" key="2">
    <source>
        <dbReference type="SAM" id="MobiDB-lite"/>
    </source>
</evidence>
<dbReference type="InterPro" id="IPR035974">
    <property type="entry name" value="Rap/Ran-GAP_sf"/>
</dbReference>
<protein>
    <recommendedName>
        <fullName evidence="3">Rap-GAP domain-containing protein</fullName>
    </recommendedName>
</protein>
<reference evidence="4" key="2">
    <citation type="submission" date="2025-08" db="UniProtKB">
        <authorList>
            <consortium name="Ensembl"/>
        </authorList>
    </citation>
    <scope>IDENTIFICATION</scope>
</reference>
<proteinExistence type="predicted"/>
<sequence length="655" mass="72001">MSVIYDVKLTPEIIGGLINTAYKSAVLNFARSRCFYFVKLCFFPASLNSFCPQVLEKGGPYPQVILPQFGGYWIEDVEAPAGTPSSSESSFCEEEDGGEGMSPGGGRSYRLECNSTARAYRKHFLGKEHMNYYCTGSSIGNLIMSLKHEEAEGQEFLRIMLRSRTKTVHDRISLAGINQLPSVPQIAKLLCDDATGLKFNPVLYPRGSQLMVAYDEHEVNNTFKFGVIYQKFGQTSEEELFGNNEETPAFKEFLGILGDNIELQDFKGFRGGLDVSHGQTGFESVYTVFRQREIMFHVSTKLPFTEGDVQQLQRKRHIGNDIVAAVFQEEATPFVPDMIASNFLHAYVLVQAENPCTEHTTYKGPEFRDFLLTKLINAENACYKSDKFAKLEGRTRAALLDNLHDELHRQSQATLGLGQVGEEDKLENGGHGGLLESFKRAMRVRSHSMETMVGSHRHRSPGVGGGVPASLSGGGLPQSTSECTKSTFTPPALSAKSPLKSPVKRRSGLFPRLHSSTESPSDKHTRGSWILNETSSNPSSPEICPNKERPFIKLKECSSGRPNISRSSSSTSSFSSTTGETEALEELETVSTKASHPSIASSSAFSPALSVDSQGSGTPVIMCRSPTDGKNKTSPRSNLKFRFDKMSHSSTTVSF</sequence>
<dbReference type="GO" id="GO:0005096">
    <property type="term" value="F:GTPase activator activity"/>
    <property type="evidence" value="ECO:0007669"/>
    <property type="project" value="UniProtKB-KW"/>
</dbReference>
<feature type="compositionally biased region" description="Gly residues" evidence="2">
    <location>
        <begin position="462"/>
        <end position="476"/>
    </location>
</feature>
<dbReference type="GeneTree" id="ENSGT00940000165230"/>
<feature type="compositionally biased region" description="Polar residues" evidence="2">
    <location>
        <begin position="531"/>
        <end position="540"/>
    </location>
</feature>
<dbReference type="AlphaFoldDB" id="A0AAQ5XJ68"/>
<dbReference type="GO" id="GO:0005737">
    <property type="term" value="C:cytoplasm"/>
    <property type="evidence" value="ECO:0007669"/>
    <property type="project" value="TreeGrafter"/>
</dbReference>
<feature type="compositionally biased region" description="Low complexity" evidence="2">
    <location>
        <begin position="565"/>
        <end position="581"/>
    </location>
</feature>
<dbReference type="PROSITE" id="PS50085">
    <property type="entry name" value="RAPGAP"/>
    <property type="match status" value="1"/>
</dbReference>
<dbReference type="Pfam" id="PF21022">
    <property type="entry name" value="Rap-GAP_dimer"/>
    <property type="match status" value="1"/>
</dbReference>
<dbReference type="InterPro" id="IPR050989">
    <property type="entry name" value="Rap1_Ran_GAP"/>
</dbReference>
<organism evidence="4 5">
    <name type="scientific">Amphiprion ocellaris</name>
    <name type="common">Clown anemonefish</name>
    <dbReference type="NCBI Taxonomy" id="80972"/>
    <lineage>
        <taxon>Eukaryota</taxon>
        <taxon>Metazoa</taxon>
        <taxon>Chordata</taxon>
        <taxon>Craniata</taxon>
        <taxon>Vertebrata</taxon>
        <taxon>Euteleostomi</taxon>
        <taxon>Actinopterygii</taxon>
        <taxon>Neopterygii</taxon>
        <taxon>Teleostei</taxon>
        <taxon>Neoteleostei</taxon>
        <taxon>Acanthomorphata</taxon>
        <taxon>Ovalentaria</taxon>
        <taxon>Pomacentridae</taxon>
        <taxon>Amphiprion</taxon>
    </lineage>
</organism>